<evidence type="ECO:0000313" key="3">
    <source>
        <dbReference type="Proteomes" id="UP001281761"/>
    </source>
</evidence>
<proteinExistence type="predicted"/>
<sequence>MFLPGFLGVDIICLVIGITFDCIFGRQYLISNDPSEETLTVQIRRPLLYRLFCCCLLSKARDFKHYQYKDIAYVYNQMGCNGTGLTMILTNGRMFTTMITIPTPDAFNIAASINTIVMMKYPINRSMVPPPNYGGGQYYGNNRNRQVQVQNVTIPVFPNMIAQQQPAQYPVDSFPAQPSVPANEPQHIYQNSQQNQLYSAYQPPDTHEPIPEQLPSTSKPMD</sequence>
<organism evidence="2 3">
    <name type="scientific">Blattamonas nauphoetae</name>
    <dbReference type="NCBI Taxonomy" id="2049346"/>
    <lineage>
        <taxon>Eukaryota</taxon>
        <taxon>Metamonada</taxon>
        <taxon>Preaxostyla</taxon>
        <taxon>Oxymonadida</taxon>
        <taxon>Blattamonas</taxon>
    </lineage>
</organism>
<keyword evidence="3" id="KW-1185">Reference proteome</keyword>
<reference evidence="2 3" key="1">
    <citation type="journal article" date="2022" name="bioRxiv">
        <title>Genomics of Preaxostyla Flagellates Illuminates Evolutionary Transitions and the Path Towards Mitochondrial Loss.</title>
        <authorList>
            <person name="Novak L.V.F."/>
            <person name="Treitli S.C."/>
            <person name="Pyrih J."/>
            <person name="Halakuc P."/>
            <person name="Pipaliya S.V."/>
            <person name="Vacek V."/>
            <person name="Brzon O."/>
            <person name="Soukal P."/>
            <person name="Eme L."/>
            <person name="Dacks J.B."/>
            <person name="Karnkowska A."/>
            <person name="Elias M."/>
            <person name="Hampl V."/>
        </authorList>
    </citation>
    <scope>NUCLEOTIDE SEQUENCE [LARGE SCALE GENOMIC DNA]</scope>
    <source>
        <strain evidence="2">NAU3</strain>
        <tissue evidence="2">Gut</tissue>
    </source>
</reference>
<comment type="caution">
    <text evidence="2">The sequence shown here is derived from an EMBL/GenBank/DDBJ whole genome shotgun (WGS) entry which is preliminary data.</text>
</comment>
<name>A0ABQ9YI28_9EUKA</name>
<evidence type="ECO:0000313" key="2">
    <source>
        <dbReference type="EMBL" id="KAK2963305.1"/>
    </source>
</evidence>
<protein>
    <submittedName>
        <fullName evidence="2">Uncharacterized protein</fullName>
    </submittedName>
</protein>
<gene>
    <name evidence="2" type="ORF">BLNAU_1839</name>
</gene>
<dbReference type="EMBL" id="JARBJD010000007">
    <property type="protein sequence ID" value="KAK2963305.1"/>
    <property type="molecule type" value="Genomic_DNA"/>
</dbReference>
<accession>A0ABQ9YI28</accession>
<dbReference type="Proteomes" id="UP001281761">
    <property type="component" value="Unassembled WGS sequence"/>
</dbReference>
<evidence type="ECO:0000256" key="1">
    <source>
        <dbReference type="SAM" id="MobiDB-lite"/>
    </source>
</evidence>
<feature type="compositionally biased region" description="Polar residues" evidence="1">
    <location>
        <begin position="188"/>
        <end position="199"/>
    </location>
</feature>
<feature type="region of interest" description="Disordered" evidence="1">
    <location>
        <begin position="168"/>
        <end position="222"/>
    </location>
</feature>